<gene>
    <name evidence="4" type="ORF">CS062_22155</name>
</gene>
<evidence type="ECO:0000313" key="5">
    <source>
        <dbReference type="Proteomes" id="UP000231501"/>
    </source>
</evidence>
<evidence type="ECO:0000313" key="4">
    <source>
        <dbReference type="EMBL" id="PIM50981.1"/>
    </source>
</evidence>
<dbReference type="InterPro" id="IPR001650">
    <property type="entry name" value="Helicase_C-like"/>
</dbReference>
<dbReference type="SUPFAM" id="SSF52540">
    <property type="entry name" value="P-loop containing nucleoside triphosphate hydrolases"/>
    <property type="match status" value="2"/>
</dbReference>
<dbReference type="RefSeq" id="WP_099863773.1">
    <property type="nucleotide sequence ID" value="NZ_PEOG01000086.1"/>
</dbReference>
<keyword evidence="1" id="KW-0378">Hydrolase</keyword>
<keyword evidence="4" id="KW-0347">Helicase</keyword>
<dbReference type="InterPro" id="IPR038718">
    <property type="entry name" value="SNF2-like_sf"/>
</dbReference>
<dbReference type="Pfam" id="PF00176">
    <property type="entry name" value="SNF2-rel_dom"/>
    <property type="match status" value="1"/>
</dbReference>
<dbReference type="Proteomes" id="UP000231501">
    <property type="component" value="Unassembled WGS sequence"/>
</dbReference>
<dbReference type="SMART" id="SM00487">
    <property type="entry name" value="DEXDc"/>
    <property type="match status" value="1"/>
</dbReference>
<organism evidence="4 5">
    <name type="scientific">Roseateles chitinivorans</name>
    <dbReference type="NCBI Taxonomy" id="2917965"/>
    <lineage>
        <taxon>Bacteria</taxon>
        <taxon>Pseudomonadati</taxon>
        <taxon>Pseudomonadota</taxon>
        <taxon>Betaproteobacteria</taxon>
        <taxon>Burkholderiales</taxon>
        <taxon>Sphaerotilaceae</taxon>
        <taxon>Roseateles</taxon>
    </lineage>
</organism>
<proteinExistence type="predicted"/>
<dbReference type="SMART" id="SM00490">
    <property type="entry name" value="HELICc"/>
    <property type="match status" value="1"/>
</dbReference>
<protein>
    <submittedName>
        <fullName evidence="4">Helicase</fullName>
    </submittedName>
</protein>
<sequence length="776" mass="86046">MTAPPVPLPPKLTLQTLSRGDGLLGMRPHGKLGPRGDRVSLLRLERWPSDPVALEQWQALPLHAVDVEMLQWRDASFGRGLTPCWTLEQEDLFPDFAADELPRLRDLGWEIECLPGFAHHSVAIDAWSLEVQPEGDAPDEGLHAETSGQADRLPGLALSRRKGSWLLSLGVTVQGTRVDLAPMIWDLLRKDRRWLYADAIASIDDDAIVSLKAPGGRRLHTTAAPLKRLMLNLLDVLVAQRSRRGPVALTAWEAARLASLDTPDSRWQVYGADELRTMWERLRDAGPPPVPAEPSGLGITLRPYQLQGLAWLQYLGRQQLGGILADDMGLGKTAQALAHLWVEKQGGRLTAPALVVAPTSLIFNWMQEAARVAPGLRVAALADPAERGEMLKRLGDIDLLLCSYGLAWREVRALTKPTFSVLVLDEAQAVKNPRSRAARALRRLRVGQRIVLTGTPLENHLGELWTQFDFLMPGYLGEARSFARHWRKPIEQTGDARRARELASRVRPFILRRLKEEVAKDLPPMTVLTQRIPLQGRQRQLYESVRIGADHLVRRLLKDSEIFGSGLMSVLDAMLKLRQVCCDPRLVPGVDIPPGMETAKLAWLREKVPEMIAQGRTILVFSQFTGMLALIEDAMGEAGVPLMKLTGDTPEGRRGEVVRRFQAGEAPLMLVSLKAGGVGLTLTAADTVIQVDPWWNPAVDAQAHARAHRIGQSRPVFVHQLVIEGSIEERMLELQARKRALADGLLGRDGGERLEKFSADEIDRLLAPLQSPEDED</sequence>
<dbReference type="InterPro" id="IPR027417">
    <property type="entry name" value="P-loop_NTPase"/>
</dbReference>
<dbReference type="GO" id="GO:0005524">
    <property type="term" value="F:ATP binding"/>
    <property type="evidence" value="ECO:0007669"/>
    <property type="project" value="InterPro"/>
</dbReference>
<dbReference type="PANTHER" id="PTHR10799">
    <property type="entry name" value="SNF2/RAD54 HELICASE FAMILY"/>
    <property type="match status" value="1"/>
</dbReference>
<keyword evidence="4" id="KW-0067">ATP-binding</keyword>
<dbReference type="OrthoDB" id="9760715at2"/>
<dbReference type="PROSITE" id="PS51192">
    <property type="entry name" value="HELICASE_ATP_BIND_1"/>
    <property type="match status" value="1"/>
</dbReference>
<evidence type="ECO:0000259" key="3">
    <source>
        <dbReference type="PROSITE" id="PS51194"/>
    </source>
</evidence>
<dbReference type="InterPro" id="IPR000330">
    <property type="entry name" value="SNF2_N"/>
</dbReference>
<dbReference type="GO" id="GO:0016787">
    <property type="term" value="F:hydrolase activity"/>
    <property type="evidence" value="ECO:0007669"/>
    <property type="project" value="UniProtKB-KW"/>
</dbReference>
<dbReference type="PROSITE" id="PS51194">
    <property type="entry name" value="HELICASE_CTER"/>
    <property type="match status" value="1"/>
</dbReference>
<dbReference type="AlphaFoldDB" id="A0A2G9C3I0"/>
<keyword evidence="5" id="KW-1185">Reference proteome</keyword>
<accession>A0A2G9C3I0</accession>
<dbReference type="EMBL" id="PEOG01000086">
    <property type="protein sequence ID" value="PIM50981.1"/>
    <property type="molecule type" value="Genomic_DNA"/>
</dbReference>
<comment type="caution">
    <text evidence="4">The sequence shown here is derived from an EMBL/GenBank/DDBJ whole genome shotgun (WGS) entry which is preliminary data.</text>
</comment>
<keyword evidence="4" id="KW-0547">Nucleotide-binding</keyword>
<reference evidence="4 5" key="1">
    <citation type="submission" date="2017-11" db="EMBL/GenBank/DDBJ databases">
        <title>Draft genome sequence of Mitsuaria sp. HWN-4.</title>
        <authorList>
            <person name="Gundlapally S.R."/>
        </authorList>
    </citation>
    <scope>NUCLEOTIDE SEQUENCE [LARGE SCALE GENOMIC DNA]</scope>
    <source>
        <strain evidence="4 5">HWN-4</strain>
    </source>
</reference>
<dbReference type="InterPro" id="IPR049730">
    <property type="entry name" value="SNF2/RAD54-like_C"/>
</dbReference>
<dbReference type="GO" id="GO:0004386">
    <property type="term" value="F:helicase activity"/>
    <property type="evidence" value="ECO:0007669"/>
    <property type="project" value="UniProtKB-KW"/>
</dbReference>
<dbReference type="InterPro" id="IPR014001">
    <property type="entry name" value="Helicase_ATP-bd"/>
</dbReference>
<feature type="domain" description="Helicase ATP-binding" evidence="2">
    <location>
        <begin position="313"/>
        <end position="474"/>
    </location>
</feature>
<name>A0A2G9C3I0_9BURK</name>
<dbReference type="Gene3D" id="3.40.50.300">
    <property type="entry name" value="P-loop containing nucleotide triphosphate hydrolases"/>
    <property type="match status" value="1"/>
</dbReference>
<dbReference type="Gene3D" id="3.40.50.10810">
    <property type="entry name" value="Tandem AAA-ATPase domain"/>
    <property type="match status" value="1"/>
</dbReference>
<feature type="domain" description="Helicase C-terminal" evidence="3">
    <location>
        <begin position="600"/>
        <end position="770"/>
    </location>
</feature>
<evidence type="ECO:0000256" key="1">
    <source>
        <dbReference type="ARBA" id="ARBA00022801"/>
    </source>
</evidence>
<dbReference type="CDD" id="cd18793">
    <property type="entry name" value="SF2_C_SNF"/>
    <property type="match status" value="1"/>
</dbReference>
<dbReference type="Pfam" id="PF00271">
    <property type="entry name" value="Helicase_C"/>
    <property type="match status" value="1"/>
</dbReference>
<evidence type="ECO:0000259" key="2">
    <source>
        <dbReference type="PROSITE" id="PS51192"/>
    </source>
</evidence>